<keyword evidence="5" id="KW-0539">Nucleus</keyword>
<dbReference type="InterPro" id="IPR036236">
    <property type="entry name" value="Znf_C2H2_sf"/>
</dbReference>
<feature type="domain" description="C2H2-type" evidence="7">
    <location>
        <begin position="46"/>
        <end position="73"/>
    </location>
</feature>
<evidence type="ECO:0000313" key="8">
    <source>
        <dbReference type="Proteomes" id="UP000694865"/>
    </source>
</evidence>
<evidence type="ECO:0000256" key="2">
    <source>
        <dbReference type="ARBA" id="ARBA00022737"/>
    </source>
</evidence>
<keyword evidence="4" id="KW-0862">Zinc</keyword>
<evidence type="ECO:0000313" key="9">
    <source>
        <dbReference type="RefSeq" id="XP_006813211.1"/>
    </source>
</evidence>
<evidence type="ECO:0000256" key="6">
    <source>
        <dbReference type="PROSITE-ProRule" id="PRU00042"/>
    </source>
</evidence>
<proteinExistence type="predicted"/>
<dbReference type="GeneID" id="102803835"/>
<evidence type="ECO:0000259" key="7">
    <source>
        <dbReference type="PROSITE" id="PS50157"/>
    </source>
</evidence>
<evidence type="ECO:0000256" key="4">
    <source>
        <dbReference type="ARBA" id="ARBA00022833"/>
    </source>
</evidence>
<dbReference type="PROSITE" id="PS50157">
    <property type="entry name" value="ZINC_FINGER_C2H2_2"/>
    <property type="match status" value="2"/>
</dbReference>
<evidence type="ECO:0000256" key="5">
    <source>
        <dbReference type="ARBA" id="ARBA00023242"/>
    </source>
</evidence>
<dbReference type="Proteomes" id="UP000694865">
    <property type="component" value="Unplaced"/>
</dbReference>
<reference evidence="9" key="1">
    <citation type="submission" date="2025-08" db="UniProtKB">
        <authorList>
            <consortium name="RefSeq"/>
        </authorList>
    </citation>
    <scope>IDENTIFICATION</scope>
    <source>
        <tissue evidence="9">Testes</tissue>
    </source>
</reference>
<keyword evidence="1" id="KW-0479">Metal-binding</keyword>
<keyword evidence="2" id="KW-0677">Repeat</keyword>
<dbReference type="SMART" id="SM00355">
    <property type="entry name" value="ZnF_C2H2"/>
    <property type="match status" value="3"/>
</dbReference>
<dbReference type="Gene3D" id="3.30.160.60">
    <property type="entry name" value="Classic Zinc Finger"/>
    <property type="match status" value="2"/>
</dbReference>
<evidence type="ECO:0000256" key="1">
    <source>
        <dbReference type="ARBA" id="ARBA00022723"/>
    </source>
</evidence>
<gene>
    <name evidence="9" type="primary">LOC102803835</name>
</gene>
<sequence length="295" mass="33045">IKGTEMDEGTSSMPKAEENIDLIIETAEFDGSGMRYDTSMFGPKTHQCEVCGYVASNHGCLVIHRRTHTGEKPFRCDQCDYASTRKGNLVRHKEIHTENKAMCAVCHMMLKSVNLKRHYKIRHPEIPIPDNFGDMIVFDNTSQGMVWSSSNEITDGSDHGSFVIEDVRTVQSTNYAGNESNHVDHFNKGLYNPSIASDSERSLVLNINNGVITREAYEDMPSHHAHMRETSHNYIENAATVRNMANVHSRPLLSERFMGNPECSKSSFAATSNQINCTATAMTRESTPPYSTTFV</sequence>
<name>A0ABM0LZM0_SACKO</name>
<dbReference type="RefSeq" id="XP_006813211.1">
    <property type="nucleotide sequence ID" value="XM_006813148.1"/>
</dbReference>
<keyword evidence="8" id="KW-1185">Reference proteome</keyword>
<dbReference type="PANTHER" id="PTHR24393:SF138">
    <property type="entry name" value="IP01201P-RELATED"/>
    <property type="match status" value="1"/>
</dbReference>
<keyword evidence="3 6" id="KW-0863">Zinc-finger</keyword>
<evidence type="ECO:0000256" key="3">
    <source>
        <dbReference type="ARBA" id="ARBA00022771"/>
    </source>
</evidence>
<dbReference type="InterPro" id="IPR013087">
    <property type="entry name" value="Znf_C2H2_type"/>
</dbReference>
<feature type="domain" description="C2H2-type" evidence="7">
    <location>
        <begin position="74"/>
        <end position="101"/>
    </location>
</feature>
<protein>
    <submittedName>
        <fullName evidence="9">Zinc finger protein 251-like</fullName>
    </submittedName>
</protein>
<dbReference type="SUPFAM" id="SSF57667">
    <property type="entry name" value="beta-beta-alpha zinc fingers"/>
    <property type="match status" value="1"/>
</dbReference>
<organism evidence="8 9">
    <name type="scientific">Saccoglossus kowalevskii</name>
    <name type="common">Acorn worm</name>
    <dbReference type="NCBI Taxonomy" id="10224"/>
    <lineage>
        <taxon>Eukaryota</taxon>
        <taxon>Metazoa</taxon>
        <taxon>Hemichordata</taxon>
        <taxon>Enteropneusta</taxon>
        <taxon>Harrimaniidae</taxon>
        <taxon>Saccoglossus</taxon>
    </lineage>
</organism>
<feature type="non-terminal residue" evidence="9">
    <location>
        <position position="1"/>
    </location>
</feature>
<dbReference type="Pfam" id="PF00096">
    <property type="entry name" value="zf-C2H2"/>
    <property type="match status" value="1"/>
</dbReference>
<accession>A0ABM0LZM0</accession>
<dbReference type="PANTHER" id="PTHR24393">
    <property type="entry name" value="ZINC FINGER PROTEIN"/>
    <property type="match status" value="1"/>
</dbReference>